<keyword evidence="1" id="KW-0808">Transferase</keyword>
<evidence type="ECO:0000259" key="3">
    <source>
        <dbReference type="PROSITE" id="PS51186"/>
    </source>
</evidence>
<accession>A0AAW9S5W8</accession>
<dbReference type="PROSITE" id="PS51186">
    <property type="entry name" value="GNAT"/>
    <property type="match status" value="1"/>
</dbReference>
<dbReference type="Gene3D" id="3.40.630.30">
    <property type="match status" value="1"/>
</dbReference>
<keyword evidence="5" id="KW-1185">Reference proteome</keyword>
<dbReference type="SUPFAM" id="SSF55729">
    <property type="entry name" value="Acyl-CoA N-acyltransferases (Nat)"/>
    <property type="match status" value="1"/>
</dbReference>
<dbReference type="CDD" id="cd04301">
    <property type="entry name" value="NAT_SF"/>
    <property type="match status" value="1"/>
</dbReference>
<protein>
    <submittedName>
        <fullName evidence="4">GNAT family N-acetyltransferase</fullName>
    </submittedName>
</protein>
<dbReference type="Pfam" id="PF13673">
    <property type="entry name" value="Acetyltransf_10"/>
    <property type="match status" value="1"/>
</dbReference>
<organism evidence="4 5">
    <name type="scientific">Rapidithrix thailandica</name>
    <dbReference type="NCBI Taxonomy" id="413964"/>
    <lineage>
        <taxon>Bacteria</taxon>
        <taxon>Pseudomonadati</taxon>
        <taxon>Bacteroidota</taxon>
        <taxon>Cytophagia</taxon>
        <taxon>Cytophagales</taxon>
        <taxon>Flammeovirgaceae</taxon>
        <taxon>Rapidithrix</taxon>
    </lineage>
</organism>
<name>A0AAW9S5W8_9BACT</name>
<dbReference type="PANTHER" id="PTHR43877">
    <property type="entry name" value="AMINOALKYLPHOSPHONATE N-ACETYLTRANSFERASE-RELATED-RELATED"/>
    <property type="match status" value="1"/>
</dbReference>
<proteinExistence type="predicted"/>
<evidence type="ECO:0000256" key="2">
    <source>
        <dbReference type="ARBA" id="ARBA00023315"/>
    </source>
</evidence>
<feature type="domain" description="N-acetyltransferase" evidence="3">
    <location>
        <begin position="1"/>
        <end position="156"/>
    </location>
</feature>
<keyword evidence="2" id="KW-0012">Acyltransferase</keyword>
<evidence type="ECO:0000313" key="4">
    <source>
        <dbReference type="EMBL" id="MEN7547759.1"/>
    </source>
</evidence>
<gene>
    <name evidence="4" type="ORF">AAG747_07560</name>
</gene>
<sequence length="156" mass="17868">MSIRSATLKEAELLTQLASRSKAHWGYDDAFLQRCAPELQVKTAEIRLNQVFVIEHTLQIAGFYMFSPLSEQEVELTLFFIDPPFIGQGLGKRLFKHALQQTRQRGFTQMFIQSDPFALPFYQKMGALLHSEKVSESTGRSLPLLLVHLEKIQKNN</sequence>
<comment type="caution">
    <text evidence="4">The sequence shown here is derived from an EMBL/GenBank/DDBJ whole genome shotgun (WGS) entry which is preliminary data.</text>
</comment>
<dbReference type="InterPro" id="IPR050832">
    <property type="entry name" value="Bact_Acetyltransf"/>
</dbReference>
<dbReference type="GO" id="GO:0016747">
    <property type="term" value="F:acyltransferase activity, transferring groups other than amino-acyl groups"/>
    <property type="evidence" value="ECO:0007669"/>
    <property type="project" value="InterPro"/>
</dbReference>
<dbReference type="RefSeq" id="WP_346820544.1">
    <property type="nucleotide sequence ID" value="NZ_JBDKWZ010000003.1"/>
</dbReference>
<dbReference type="AlphaFoldDB" id="A0AAW9S5W8"/>
<dbReference type="InterPro" id="IPR000182">
    <property type="entry name" value="GNAT_dom"/>
</dbReference>
<dbReference type="PANTHER" id="PTHR43877:SF2">
    <property type="entry name" value="AMINOALKYLPHOSPHONATE N-ACETYLTRANSFERASE-RELATED"/>
    <property type="match status" value="1"/>
</dbReference>
<dbReference type="Proteomes" id="UP001403385">
    <property type="component" value="Unassembled WGS sequence"/>
</dbReference>
<evidence type="ECO:0000313" key="5">
    <source>
        <dbReference type="Proteomes" id="UP001403385"/>
    </source>
</evidence>
<dbReference type="InterPro" id="IPR016181">
    <property type="entry name" value="Acyl_CoA_acyltransferase"/>
</dbReference>
<dbReference type="EMBL" id="JBDKWZ010000003">
    <property type="protein sequence ID" value="MEN7547759.1"/>
    <property type="molecule type" value="Genomic_DNA"/>
</dbReference>
<reference evidence="4 5" key="1">
    <citation type="submission" date="2024-04" db="EMBL/GenBank/DDBJ databases">
        <title>Novel genus in family Flammeovirgaceae.</title>
        <authorList>
            <person name="Nguyen T.H."/>
            <person name="Vuong T.Q."/>
            <person name="Le H."/>
            <person name="Kim S.-G."/>
        </authorList>
    </citation>
    <scope>NUCLEOTIDE SEQUENCE [LARGE SCALE GENOMIC DNA]</scope>
    <source>
        <strain evidence="4 5">JCM 23209</strain>
    </source>
</reference>
<evidence type="ECO:0000256" key="1">
    <source>
        <dbReference type="ARBA" id="ARBA00022679"/>
    </source>
</evidence>